<dbReference type="Gene3D" id="1.20.1250.20">
    <property type="entry name" value="MFS general substrate transporter like domains"/>
    <property type="match status" value="1"/>
</dbReference>
<reference evidence="8 9" key="1">
    <citation type="submission" date="2019-09" db="EMBL/GenBank/DDBJ databases">
        <title>Arenimonas chukotkensis sp. nov., a bacterium isolated from Chukotka hot spring, Arctic region, Russia.</title>
        <authorList>
            <person name="Zayulina K.S."/>
            <person name="Prokofeva M.I."/>
            <person name="Elcheninov A.G."/>
            <person name="Novikov A."/>
            <person name="Kochetkova T.V."/>
            <person name="Kublanov I.V."/>
        </authorList>
    </citation>
    <scope>NUCLEOTIDE SEQUENCE [LARGE SCALE GENOMIC DNA]</scope>
    <source>
        <strain evidence="8 9">3729k</strain>
    </source>
</reference>
<name>A0A5B2Z858_9GAMM</name>
<feature type="transmembrane region" description="Helical" evidence="6">
    <location>
        <begin position="133"/>
        <end position="156"/>
    </location>
</feature>
<evidence type="ECO:0000256" key="6">
    <source>
        <dbReference type="SAM" id="Phobius"/>
    </source>
</evidence>
<dbReference type="CDD" id="cd17388">
    <property type="entry name" value="MFS_TetA"/>
    <property type="match status" value="1"/>
</dbReference>
<evidence type="ECO:0000256" key="3">
    <source>
        <dbReference type="ARBA" id="ARBA00022692"/>
    </source>
</evidence>
<comment type="caution">
    <text evidence="8">The sequence shown here is derived from an EMBL/GenBank/DDBJ whole genome shotgun (WGS) entry which is preliminary data.</text>
</comment>
<evidence type="ECO:0000256" key="4">
    <source>
        <dbReference type="ARBA" id="ARBA00022989"/>
    </source>
</evidence>
<evidence type="ECO:0000256" key="1">
    <source>
        <dbReference type="ARBA" id="ARBA00004141"/>
    </source>
</evidence>
<feature type="transmembrane region" description="Helical" evidence="6">
    <location>
        <begin position="75"/>
        <end position="94"/>
    </location>
</feature>
<dbReference type="Pfam" id="PF07690">
    <property type="entry name" value="MFS_1"/>
    <property type="match status" value="1"/>
</dbReference>
<feature type="domain" description="Major facilitator superfamily (MFS) profile" evidence="7">
    <location>
        <begin position="5"/>
        <end position="394"/>
    </location>
</feature>
<protein>
    <submittedName>
        <fullName evidence="8">TCR/Tet family MFS transporter</fullName>
    </submittedName>
</protein>
<dbReference type="PANTHER" id="PTHR23504:SF15">
    <property type="entry name" value="MAJOR FACILITATOR SUPERFAMILY (MFS) PROFILE DOMAIN-CONTAINING PROTEIN"/>
    <property type="match status" value="1"/>
</dbReference>
<feature type="transmembrane region" description="Helical" evidence="6">
    <location>
        <begin position="306"/>
        <end position="327"/>
    </location>
</feature>
<feature type="transmembrane region" description="Helical" evidence="6">
    <location>
        <begin position="282"/>
        <end position="300"/>
    </location>
</feature>
<feature type="transmembrane region" description="Helical" evidence="6">
    <location>
        <begin position="215"/>
        <end position="239"/>
    </location>
</feature>
<dbReference type="InterPro" id="IPR036259">
    <property type="entry name" value="MFS_trans_sf"/>
</dbReference>
<reference evidence="8 9" key="2">
    <citation type="submission" date="2019-09" db="EMBL/GenBank/DDBJ databases">
        <authorList>
            <person name="Mazur A."/>
        </authorList>
    </citation>
    <scope>NUCLEOTIDE SEQUENCE [LARGE SCALE GENOMIC DNA]</scope>
    <source>
        <strain evidence="8 9">3729k</strain>
    </source>
</reference>
<feature type="transmembrane region" description="Helical" evidence="6">
    <location>
        <begin position="162"/>
        <end position="182"/>
    </location>
</feature>
<dbReference type="InterPro" id="IPR011701">
    <property type="entry name" value="MFS"/>
</dbReference>
<evidence type="ECO:0000313" key="9">
    <source>
        <dbReference type="Proteomes" id="UP000322165"/>
    </source>
</evidence>
<proteinExistence type="predicted"/>
<evidence type="ECO:0000256" key="5">
    <source>
        <dbReference type="ARBA" id="ARBA00023136"/>
    </source>
</evidence>
<gene>
    <name evidence="8" type="ORF">F0415_11280</name>
</gene>
<dbReference type="PROSITE" id="PS50850">
    <property type="entry name" value="MFS"/>
    <property type="match status" value="1"/>
</dbReference>
<keyword evidence="2" id="KW-0813">Transport</keyword>
<accession>A0A5B2Z858</accession>
<feature type="transmembrane region" description="Helical" evidence="6">
    <location>
        <begin position="43"/>
        <end position="63"/>
    </location>
</feature>
<sequence length="400" mass="41919">MRNAAMVFVFIVVLLDILAFGLIIPVLPHLIEQFVGGDTATAARWVGVFGMVFAAVQFACAPIQGALSDRFGRRPVILLSCLGLGLDFILMAVAQSLPLLFIGRLISGATAASYSIANAYIADVVPPERRARAYGLLGSAFGLGFIVGPVAGGLLGDIDLRLPFWVAAGLALGNFGYGLLVLPESLPPERRSARVDWRHANPLGALALLRRYPQVLGLATVVLLGALAHYVFPSVFVLFADHAYGWGIREVGYVLAAVGVCTAIVQAGLIGRIVAAIGERRALLLGQAAGLGGFALYSIAPSGAWFLAGIPVMAFWGLANPSLQALATRRLGPDVQGRLQGAFMSLASLAGIVAPVVFSQVFAASIDGSLGFEFPGAPFALSMLIVGLALWVSERASRPR</sequence>
<keyword evidence="3 6" id="KW-0812">Transmembrane</keyword>
<keyword evidence="9" id="KW-1185">Reference proteome</keyword>
<feature type="transmembrane region" description="Helical" evidence="6">
    <location>
        <begin position="251"/>
        <end position="270"/>
    </location>
</feature>
<evidence type="ECO:0000313" key="8">
    <source>
        <dbReference type="EMBL" id="KAA2284067.1"/>
    </source>
</evidence>
<dbReference type="SUPFAM" id="SSF103473">
    <property type="entry name" value="MFS general substrate transporter"/>
    <property type="match status" value="1"/>
</dbReference>
<dbReference type="InterPro" id="IPR020846">
    <property type="entry name" value="MFS_dom"/>
</dbReference>
<dbReference type="GO" id="GO:0016020">
    <property type="term" value="C:membrane"/>
    <property type="evidence" value="ECO:0007669"/>
    <property type="project" value="UniProtKB-SubCell"/>
</dbReference>
<feature type="transmembrane region" description="Helical" evidence="6">
    <location>
        <begin position="7"/>
        <end position="31"/>
    </location>
</feature>
<keyword evidence="5 6" id="KW-0472">Membrane</keyword>
<feature type="transmembrane region" description="Helical" evidence="6">
    <location>
        <begin position="100"/>
        <end position="121"/>
    </location>
</feature>
<keyword evidence="4 6" id="KW-1133">Transmembrane helix</keyword>
<evidence type="ECO:0000259" key="7">
    <source>
        <dbReference type="PROSITE" id="PS50850"/>
    </source>
</evidence>
<dbReference type="AlphaFoldDB" id="A0A5B2Z858"/>
<comment type="subcellular location">
    <subcellularLocation>
        <location evidence="1">Membrane</location>
        <topology evidence="1">Multi-pass membrane protein</topology>
    </subcellularLocation>
</comment>
<dbReference type="RefSeq" id="WP_149861324.1">
    <property type="nucleotide sequence ID" value="NZ_VUOD01000011.1"/>
</dbReference>
<dbReference type="PRINTS" id="PR01035">
    <property type="entry name" value="TCRTETA"/>
</dbReference>
<dbReference type="EMBL" id="VUOD01000011">
    <property type="protein sequence ID" value="KAA2284067.1"/>
    <property type="molecule type" value="Genomic_DNA"/>
</dbReference>
<feature type="transmembrane region" description="Helical" evidence="6">
    <location>
        <begin position="374"/>
        <end position="392"/>
    </location>
</feature>
<organism evidence="8 9">
    <name type="scientific">Arenimonas fontis</name>
    <dbReference type="NCBI Taxonomy" id="2608255"/>
    <lineage>
        <taxon>Bacteria</taxon>
        <taxon>Pseudomonadati</taxon>
        <taxon>Pseudomonadota</taxon>
        <taxon>Gammaproteobacteria</taxon>
        <taxon>Lysobacterales</taxon>
        <taxon>Lysobacteraceae</taxon>
        <taxon>Arenimonas</taxon>
    </lineage>
</organism>
<feature type="transmembrane region" description="Helical" evidence="6">
    <location>
        <begin position="339"/>
        <end position="362"/>
    </location>
</feature>
<dbReference type="Proteomes" id="UP000322165">
    <property type="component" value="Unassembled WGS sequence"/>
</dbReference>
<evidence type="ECO:0000256" key="2">
    <source>
        <dbReference type="ARBA" id="ARBA00022448"/>
    </source>
</evidence>
<dbReference type="PANTHER" id="PTHR23504">
    <property type="entry name" value="MAJOR FACILITATOR SUPERFAMILY DOMAIN-CONTAINING PROTEIN 10"/>
    <property type="match status" value="1"/>
</dbReference>
<dbReference type="GO" id="GO:0022857">
    <property type="term" value="F:transmembrane transporter activity"/>
    <property type="evidence" value="ECO:0007669"/>
    <property type="project" value="InterPro"/>
</dbReference>
<dbReference type="InterPro" id="IPR001958">
    <property type="entry name" value="Tet-R_TetA/multi-R_MdtG-like"/>
</dbReference>